<dbReference type="Proteomes" id="UP000676649">
    <property type="component" value="Chromosome"/>
</dbReference>
<name>A0A975R8K6_9GAMM</name>
<feature type="transmembrane region" description="Helical" evidence="5">
    <location>
        <begin position="14"/>
        <end position="34"/>
    </location>
</feature>
<accession>A0A975R8K6</accession>
<dbReference type="InterPro" id="IPR052719">
    <property type="entry name" value="CvpA-like"/>
</dbReference>
<dbReference type="PANTHER" id="PTHR36926:SF1">
    <property type="entry name" value="COLICIN V PRODUCTION PROTEIN"/>
    <property type="match status" value="1"/>
</dbReference>
<evidence type="ECO:0000256" key="4">
    <source>
        <dbReference type="ARBA" id="ARBA00023136"/>
    </source>
</evidence>
<dbReference type="GO" id="GO:0009403">
    <property type="term" value="P:toxin biosynthetic process"/>
    <property type="evidence" value="ECO:0007669"/>
    <property type="project" value="InterPro"/>
</dbReference>
<gene>
    <name evidence="6" type="ORF">KEF85_12235</name>
</gene>
<evidence type="ECO:0000256" key="2">
    <source>
        <dbReference type="ARBA" id="ARBA00022692"/>
    </source>
</evidence>
<evidence type="ECO:0000313" key="7">
    <source>
        <dbReference type="Proteomes" id="UP000676649"/>
    </source>
</evidence>
<reference evidence="6" key="1">
    <citation type="submission" date="2021-04" db="EMBL/GenBank/DDBJ databases">
        <title>Draft genome sequence data of methanotrophic Methylovulum sp. strain S1L and Methylomonas sp. strain S2AM isolated from boreal lake water columns.</title>
        <authorList>
            <person name="Rissanen A.J."/>
            <person name="Mangayil R."/>
            <person name="Svenning M.M."/>
            <person name="Khanongnuch R."/>
        </authorList>
    </citation>
    <scope>NUCLEOTIDE SEQUENCE</scope>
    <source>
        <strain evidence="6">S2AM</strain>
    </source>
</reference>
<dbReference type="AlphaFoldDB" id="A0A975R8K6"/>
<keyword evidence="4 5" id="KW-0472">Membrane</keyword>
<dbReference type="EMBL" id="CP073754">
    <property type="protein sequence ID" value="QWF70112.1"/>
    <property type="molecule type" value="Genomic_DNA"/>
</dbReference>
<keyword evidence="7" id="KW-1185">Reference proteome</keyword>
<organism evidence="6 7">
    <name type="scientific">Methylomonas paludis</name>
    <dbReference type="NCBI Taxonomy" id="1173101"/>
    <lineage>
        <taxon>Bacteria</taxon>
        <taxon>Pseudomonadati</taxon>
        <taxon>Pseudomonadota</taxon>
        <taxon>Gammaproteobacteria</taxon>
        <taxon>Methylococcales</taxon>
        <taxon>Methylococcaceae</taxon>
        <taxon>Methylomonas</taxon>
    </lineage>
</organism>
<dbReference type="Pfam" id="PF02674">
    <property type="entry name" value="Colicin_V"/>
    <property type="match status" value="1"/>
</dbReference>
<evidence type="ECO:0000256" key="1">
    <source>
        <dbReference type="ARBA" id="ARBA00004141"/>
    </source>
</evidence>
<keyword evidence="2 5" id="KW-0812">Transmembrane</keyword>
<evidence type="ECO:0000256" key="5">
    <source>
        <dbReference type="SAM" id="Phobius"/>
    </source>
</evidence>
<dbReference type="PANTHER" id="PTHR36926">
    <property type="entry name" value="COLICIN V PRODUCTION PROTEIN"/>
    <property type="match status" value="1"/>
</dbReference>
<feature type="transmembrane region" description="Helical" evidence="5">
    <location>
        <begin position="119"/>
        <end position="139"/>
    </location>
</feature>
<feature type="transmembrane region" description="Helical" evidence="5">
    <location>
        <begin position="77"/>
        <end position="98"/>
    </location>
</feature>
<evidence type="ECO:0000313" key="6">
    <source>
        <dbReference type="EMBL" id="QWF70112.1"/>
    </source>
</evidence>
<comment type="subcellular location">
    <subcellularLocation>
        <location evidence="1">Membrane</location>
        <topology evidence="1">Multi-pass membrane protein</topology>
    </subcellularLocation>
</comment>
<dbReference type="GO" id="GO:0016020">
    <property type="term" value="C:membrane"/>
    <property type="evidence" value="ECO:0007669"/>
    <property type="project" value="UniProtKB-SubCell"/>
</dbReference>
<dbReference type="InterPro" id="IPR003825">
    <property type="entry name" value="Colicin-V_CvpA"/>
</dbReference>
<proteinExistence type="predicted"/>
<dbReference type="RefSeq" id="WP_215580961.1">
    <property type="nucleotide sequence ID" value="NZ_CP073754.1"/>
</dbReference>
<dbReference type="KEGG" id="mpad:KEF85_12235"/>
<sequence>MPDSINELLANSKWVWVDYTIAGIIFISALTGLLRGFIKEAFALITWAVAFWIGVNYSHDVSIYLQQSVALPSARLALAFAVLFFTSLILGGMLSYLLTQLVQKTGLTGSDRLLGMGFGLFRGAFLVSLLIMLAGFTPLPEDPWWKQSQLIPPFKNLALWLKDRIPSNMADYIKYR</sequence>
<keyword evidence="3 5" id="KW-1133">Transmembrane helix</keyword>
<feature type="transmembrane region" description="Helical" evidence="5">
    <location>
        <begin position="41"/>
        <end position="57"/>
    </location>
</feature>
<evidence type="ECO:0000256" key="3">
    <source>
        <dbReference type="ARBA" id="ARBA00022989"/>
    </source>
</evidence>
<protein>
    <submittedName>
        <fullName evidence="6">CvpA family protein</fullName>
    </submittedName>
</protein>